<evidence type="ECO:0000313" key="2">
    <source>
        <dbReference type="Proteomes" id="UP001429357"/>
    </source>
</evidence>
<accession>A0ABV0F5B2</accession>
<reference evidence="2" key="1">
    <citation type="submission" date="2016-06" db="EMBL/GenBank/DDBJ databases">
        <title>Four novel species of enterococci isolated from chicken manure.</title>
        <authorList>
            <person name="Van Tyne D."/>
        </authorList>
    </citation>
    <scope>NUCLEOTIDE SEQUENCE [LARGE SCALE GENOMIC DNA]</scope>
    <source>
        <strain evidence="2">JM9A</strain>
    </source>
</reference>
<name>A0ABV0F5B2_9ENTE</name>
<dbReference type="RefSeq" id="WP_161869693.1">
    <property type="nucleotide sequence ID" value="NZ_MAEI02000001.1"/>
</dbReference>
<keyword evidence="2" id="KW-1185">Reference proteome</keyword>
<organism evidence="1 2">
    <name type="scientific">Enterococcus diestrammenae</name>
    <dbReference type="NCBI Taxonomy" id="1155073"/>
    <lineage>
        <taxon>Bacteria</taxon>
        <taxon>Bacillati</taxon>
        <taxon>Bacillota</taxon>
        <taxon>Bacilli</taxon>
        <taxon>Lactobacillales</taxon>
        <taxon>Enterococcaceae</taxon>
        <taxon>Enterococcus</taxon>
    </lineage>
</organism>
<proteinExistence type="predicted"/>
<dbReference type="EMBL" id="MAEI02000001">
    <property type="protein sequence ID" value="MEO1782252.1"/>
    <property type="molecule type" value="Genomic_DNA"/>
</dbReference>
<gene>
    <name evidence="1" type="ORF">BAU18_001845</name>
</gene>
<reference evidence="1 2" key="2">
    <citation type="submission" date="2024-02" db="EMBL/GenBank/DDBJ databases">
        <title>The Genome Sequence of Enterococcus diestrammenae JM9A.</title>
        <authorList>
            <person name="Earl A."/>
            <person name="Manson A."/>
            <person name="Gilmore M."/>
            <person name="Sanders J."/>
            <person name="Shea T."/>
            <person name="Howe W."/>
            <person name="Livny J."/>
            <person name="Cuomo C."/>
            <person name="Neafsey D."/>
            <person name="Birren B."/>
        </authorList>
    </citation>
    <scope>NUCLEOTIDE SEQUENCE [LARGE SCALE GENOMIC DNA]</scope>
    <source>
        <strain evidence="1 2">JM9A</strain>
    </source>
</reference>
<sequence>MSLPEQIKVGGMKYSVIEKDTVDNNPQCFGVCVYHDTHIEIKKDLAVERKEQTVIHEMLHGVFFESGFEEHQEEMINRVSTVLYQVLKDNDFSWIQKS</sequence>
<comment type="caution">
    <text evidence="1">The sequence shown here is derived from an EMBL/GenBank/DDBJ whole genome shotgun (WGS) entry which is preliminary data.</text>
</comment>
<protein>
    <recommendedName>
        <fullName evidence="3">IrrE N-terminal-like domain-containing protein</fullName>
    </recommendedName>
</protein>
<evidence type="ECO:0000313" key="1">
    <source>
        <dbReference type="EMBL" id="MEO1782252.1"/>
    </source>
</evidence>
<evidence type="ECO:0008006" key="3">
    <source>
        <dbReference type="Google" id="ProtNLM"/>
    </source>
</evidence>
<dbReference type="Proteomes" id="UP001429357">
    <property type="component" value="Unassembled WGS sequence"/>
</dbReference>